<dbReference type="EMBL" id="JAGTUU010000006">
    <property type="protein sequence ID" value="MBS0125601.1"/>
    <property type="molecule type" value="Genomic_DNA"/>
</dbReference>
<dbReference type="Gene3D" id="1.20.1600.10">
    <property type="entry name" value="Outer membrane efflux proteins (OEP)"/>
    <property type="match status" value="1"/>
</dbReference>
<comment type="caution">
    <text evidence="2">The sequence shown here is derived from an EMBL/GenBank/DDBJ whole genome shotgun (WGS) entry which is preliminary data.</text>
</comment>
<keyword evidence="3" id="KW-1185">Reference proteome</keyword>
<dbReference type="SUPFAM" id="SSF56954">
    <property type="entry name" value="Outer membrane efflux proteins (OEP)"/>
    <property type="match status" value="1"/>
</dbReference>
<accession>A0A8J7WH75</accession>
<organism evidence="2 3">
    <name type="scientific">Thetidibacter halocola</name>
    <dbReference type="NCBI Taxonomy" id="2827239"/>
    <lineage>
        <taxon>Bacteria</taxon>
        <taxon>Pseudomonadati</taxon>
        <taxon>Pseudomonadota</taxon>
        <taxon>Alphaproteobacteria</taxon>
        <taxon>Rhodobacterales</taxon>
        <taxon>Roseobacteraceae</taxon>
        <taxon>Thetidibacter</taxon>
    </lineage>
</organism>
<gene>
    <name evidence="2" type="ORF">KB874_16055</name>
</gene>
<reference evidence="2" key="1">
    <citation type="submission" date="2021-04" db="EMBL/GenBank/DDBJ databases">
        <authorList>
            <person name="Yoon J."/>
        </authorList>
    </citation>
    <scope>NUCLEOTIDE SEQUENCE</scope>
    <source>
        <strain evidence="2">KMU-90</strain>
    </source>
</reference>
<dbReference type="RefSeq" id="WP_212537563.1">
    <property type="nucleotide sequence ID" value="NZ_JAGTUU010000006.1"/>
</dbReference>
<evidence type="ECO:0000313" key="3">
    <source>
        <dbReference type="Proteomes" id="UP000681356"/>
    </source>
</evidence>
<evidence type="ECO:0000256" key="1">
    <source>
        <dbReference type="SAM" id="Coils"/>
    </source>
</evidence>
<dbReference type="AlphaFoldDB" id="A0A8J7WH75"/>
<protein>
    <submittedName>
        <fullName evidence="2">TolC family protein</fullName>
    </submittedName>
</protein>
<dbReference type="GO" id="GO:0015562">
    <property type="term" value="F:efflux transmembrane transporter activity"/>
    <property type="evidence" value="ECO:0007669"/>
    <property type="project" value="InterPro"/>
</dbReference>
<sequence>MRLSRRNVGLIVAVTVLPGCMKDMTEGGVSRFLGGAEPRLAETSDAPGVRNAVVRSAEVSPIIHALRTRPSVLVPGTPYDRVAQAVIASDAHVAEAELRVARLRAEAAEKNWLPRIGPRISLDSLGAFVADLVVQQVLFDNGRKLAERDLAKSDVELAAVTLVEDGNRRVFDALSLYLTVQENRELRAHLDRADAEMAHFEWVMTERVRGGVSDMSDLNVIRQKRAATRARATEAAEAALAAQAELDAMAGYPVESVTGMGGLRVVPTGEALDVLRAQGERDRALAQARIARAGHLPGLTASAATDGSAGLEVMTDSLFGLGTMAELQAIDATRDLAERRVTEARETAQRQVASQTRQLEAYRRQADEARGLTTQAAANLDLFRKQYEGGQRQVMDVVGVYETHARALETEIDLRFKAARAELELARLRGALAEGARI</sequence>
<dbReference type="Proteomes" id="UP000681356">
    <property type="component" value="Unassembled WGS sequence"/>
</dbReference>
<feature type="coiled-coil region" evidence="1">
    <location>
        <begin position="327"/>
        <end position="372"/>
    </location>
</feature>
<keyword evidence="1" id="KW-0175">Coiled coil</keyword>
<proteinExistence type="predicted"/>
<name>A0A8J7WH75_9RHOB</name>
<evidence type="ECO:0000313" key="2">
    <source>
        <dbReference type="EMBL" id="MBS0125601.1"/>
    </source>
</evidence>